<feature type="transmembrane region" description="Helical" evidence="10">
    <location>
        <begin position="172"/>
        <end position="190"/>
    </location>
</feature>
<evidence type="ECO:0000256" key="3">
    <source>
        <dbReference type="ARBA" id="ARBA00022448"/>
    </source>
</evidence>
<dbReference type="PROSITE" id="PS00755">
    <property type="entry name" value="SECY_1"/>
    <property type="match status" value="1"/>
</dbReference>
<dbReference type="EMBL" id="NDYC01000006">
    <property type="protein sequence ID" value="OXZ28971.1"/>
    <property type="molecule type" value="Genomic_DNA"/>
</dbReference>
<accession>A0A233VB19</accession>
<dbReference type="HAMAP" id="MF_01465">
    <property type="entry name" value="SecY"/>
    <property type="match status" value="1"/>
</dbReference>
<comment type="similarity">
    <text evidence="2 10 13">Belongs to the SecY/SEC61-alpha family.</text>
</comment>
<comment type="subcellular location">
    <subcellularLocation>
        <location evidence="10">Cell membrane</location>
        <topology evidence="10">Multi-pass membrane protein</topology>
    </subcellularLocation>
    <subcellularLocation>
        <location evidence="1 12">Membrane</location>
        <topology evidence="1 12">Multi-pass membrane protein</topology>
    </subcellularLocation>
</comment>
<feature type="transmembrane region" description="Helical" evidence="10">
    <location>
        <begin position="143"/>
        <end position="165"/>
    </location>
</feature>
<dbReference type="GO" id="GO:0006605">
    <property type="term" value="P:protein targeting"/>
    <property type="evidence" value="ECO:0007669"/>
    <property type="project" value="UniProtKB-UniRule"/>
</dbReference>
<feature type="transmembrane region" description="Helical" evidence="10">
    <location>
        <begin position="363"/>
        <end position="381"/>
    </location>
</feature>
<dbReference type="Proteomes" id="UP000215413">
    <property type="component" value="Unassembled WGS sequence"/>
</dbReference>
<evidence type="ECO:0000313" key="14">
    <source>
        <dbReference type="EMBL" id="OXZ28971.1"/>
    </source>
</evidence>
<dbReference type="NCBIfam" id="TIGR00967">
    <property type="entry name" value="3a0501s007"/>
    <property type="match status" value="1"/>
</dbReference>
<dbReference type="InterPro" id="IPR023201">
    <property type="entry name" value="SecY_dom_sf"/>
</dbReference>
<keyword evidence="5 10" id="KW-0653">Protein transport</keyword>
<dbReference type="FunFam" id="1.10.3370.10:FF:000001">
    <property type="entry name" value="Preprotein translocase subunit SecY"/>
    <property type="match status" value="1"/>
</dbReference>
<evidence type="ECO:0000313" key="15">
    <source>
        <dbReference type="Proteomes" id="UP000215413"/>
    </source>
</evidence>
<gene>
    <name evidence="10" type="primary">secY</name>
    <name evidence="14" type="ORF">B9N49_01060</name>
</gene>
<reference evidence="15" key="1">
    <citation type="submission" date="2017-04" db="EMBL/GenBank/DDBJ databases">
        <title>Finegoldia magna isolated from orthopedic joint implant-associated infections.</title>
        <authorList>
            <person name="Bjorklund S."/>
            <person name="Bruggemann H."/>
            <person name="Jensen A."/>
            <person name="Hellmark B."/>
            <person name="Soderquist B."/>
        </authorList>
    </citation>
    <scope>NUCLEOTIDE SEQUENCE [LARGE SCALE GENOMIC DNA]</scope>
    <source>
        <strain evidence="15">CCUG 54800</strain>
    </source>
</reference>
<keyword evidence="8 10" id="KW-0472">Membrane</keyword>
<dbReference type="InterPro" id="IPR026593">
    <property type="entry name" value="SecY"/>
</dbReference>
<feature type="transmembrane region" description="Helical" evidence="10">
    <location>
        <begin position="114"/>
        <end position="131"/>
    </location>
</feature>
<evidence type="ECO:0000256" key="9">
    <source>
        <dbReference type="ARBA" id="ARBA00039733"/>
    </source>
</evidence>
<keyword evidence="10" id="KW-1003">Cell membrane</keyword>
<dbReference type="RefSeq" id="WP_002836134.1">
    <property type="nucleotide sequence ID" value="NZ_BAAAWC010000041.1"/>
</dbReference>
<dbReference type="GO" id="GO:0043952">
    <property type="term" value="P:protein transport by the Sec complex"/>
    <property type="evidence" value="ECO:0007669"/>
    <property type="project" value="UniProtKB-UniRule"/>
</dbReference>
<feature type="transmembrane region" description="Helical" evidence="10">
    <location>
        <begin position="210"/>
        <end position="227"/>
    </location>
</feature>
<evidence type="ECO:0000256" key="11">
    <source>
        <dbReference type="RuleBase" id="RU000537"/>
    </source>
</evidence>
<dbReference type="SUPFAM" id="SSF103491">
    <property type="entry name" value="Preprotein translocase SecY subunit"/>
    <property type="match status" value="1"/>
</dbReference>
<comment type="caution">
    <text evidence="10">Lacks conserved residue(s) required for the propagation of feature annotation.</text>
</comment>
<dbReference type="GO" id="GO:0065002">
    <property type="term" value="P:intracellular protein transmembrane transport"/>
    <property type="evidence" value="ECO:0007669"/>
    <property type="project" value="UniProtKB-UniRule"/>
</dbReference>
<evidence type="ECO:0000256" key="10">
    <source>
        <dbReference type="HAMAP-Rule" id="MF_01465"/>
    </source>
</evidence>
<evidence type="ECO:0000256" key="12">
    <source>
        <dbReference type="RuleBase" id="RU003484"/>
    </source>
</evidence>
<comment type="caution">
    <text evidence="14">The sequence shown here is derived from an EMBL/GenBank/DDBJ whole genome shotgun (WGS) entry which is preliminary data.</text>
</comment>
<name>A0A233VB19_FINMA</name>
<dbReference type="PIRSF" id="PIRSF004557">
    <property type="entry name" value="SecY"/>
    <property type="match status" value="1"/>
</dbReference>
<dbReference type="InterPro" id="IPR002208">
    <property type="entry name" value="SecY/SEC61-alpha"/>
</dbReference>
<evidence type="ECO:0000256" key="4">
    <source>
        <dbReference type="ARBA" id="ARBA00022692"/>
    </source>
</evidence>
<feature type="transmembrane region" description="Helical" evidence="10">
    <location>
        <begin position="72"/>
        <end position="94"/>
    </location>
</feature>
<evidence type="ECO:0000256" key="8">
    <source>
        <dbReference type="ARBA" id="ARBA00023136"/>
    </source>
</evidence>
<keyword evidence="4 10" id="KW-0812">Transmembrane</keyword>
<sequence length="424" mass="46856">MLKTLKDAWKVLDIRKRIGFTLLMVVVFRLGNAIPVPFMDKAIIKQIMSGQEGGIVSLLNLLSGGSLRQMSIFALSIYPYITASIILQLLTVAFPRLGELTREGEEGKKRMGKYTKICSIILAFIQGYATVNGLFNRAIVDKSFLTGFVILISLVAGSMFLVWLGEMITERGIGNGISILIFLGIISNMPRQIGTMIYQSRQGMLSWWKILLFVLIAIIILVVVVLINQGERRIPVQYAKRVVGRKMYGGQSTHIPIKVNMGGVMPVIFASAILQLPQTIALLFGKDMPGWLAHIFTVQTTSGLVIFSIVNMLLIIIFAFFYSAIQFNTVEYAKNLQQYGGFIMGIRPGKPTGMYLKKISDRVTFIGAIILALVASAPMLISKAIGIQILFGGTSIIIVVGVVLDTVKQMESMLTMKHYKGFLK</sequence>
<organism evidence="14 15">
    <name type="scientific">Finegoldia magna</name>
    <name type="common">Peptostreptococcus magnus</name>
    <dbReference type="NCBI Taxonomy" id="1260"/>
    <lineage>
        <taxon>Bacteria</taxon>
        <taxon>Bacillati</taxon>
        <taxon>Bacillota</taxon>
        <taxon>Tissierellia</taxon>
        <taxon>Tissierellales</taxon>
        <taxon>Peptoniphilaceae</taxon>
        <taxon>Finegoldia</taxon>
    </lineage>
</organism>
<dbReference type="Pfam" id="PF00344">
    <property type="entry name" value="SecY"/>
    <property type="match status" value="1"/>
</dbReference>
<dbReference type="PANTHER" id="PTHR10906">
    <property type="entry name" value="SECY/SEC61-ALPHA FAMILY MEMBER"/>
    <property type="match status" value="1"/>
</dbReference>
<keyword evidence="3 10" id="KW-0813">Transport</keyword>
<keyword evidence="6 10" id="KW-1133">Transmembrane helix</keyword>
<evidence type="ECO:0000256" key="7">
    <source>
        <dbReference type="ARBA" id="ARBA00023010"/>
    </source>
</evidence>
<feature type="transmembrane region" description="Helical" evidence="10">
    <location>
        <begin position="304"/>
        <end position="325"/>
    </location>
</feature>
<dbReference type="Gene3D" id="1.10.3370.10">
    <property type="entry name" value="SecY subunit domain"/>
    <property type="match status" value="1"/>
</dbReference>
<feature type="transmembrane region" description="Helical" evidence="10">
    <location>
        <begin position="264"/>
        <end position="284"/>
    </location>
</feature>
<evidence type="ECO:0000256" key="2">
    <source>
        <dbReference type="ARBA" id="ARBA00005751"/>
    </source>
</evidence>
<dbReference type="AlphaFoldDB" id="A0A233VB19"/>
<dbReference type="GO" id="GO:0005886">
    <property type="term" value="C:plasma membrane"/>
    <property type="evidence" value="ECO:0007669"/>
    <property type="project" value="UniProtKB-SubCell"/>
</dbReference>
<protein>
    <recommendedName>
        <fullName evidence="9 10">Protein translocase subunit SecY</fullName>
    </recommendedName>
</protein>
<evidence type="ECO:0000256" key="5">
    <source>
        <dbReference type="ARBA" id="ARBA00022927"/>
    </source>
</evidence>
<evidence type="ECO:0000256" key="13">
    <source>
        <dbReference type="RuleBase" id="RU004349"/>
    </source>
</evidence>
<keyword evidence="7 10" id="KW-0811">Translocation</keyword>
<proteinExistence type="inferred from homology"/>
<evidence type="ECO:0000256" key="1">
    <source>
        <dbReference type="ARBA" id="ARBA00004141"/>
    </source>
</evidence>
<comment type="function">
    <text evidence="10 11">The central subunit of the protein translocation channel SecYEG. Consists of two halves formed by TMs 1-5 and 6-10. These two domains form a lateral gate at the front which open onto the bilayer between TMs 2 and 7, and are clamped together by SecE at the back. The channel is closed by both a pore ring composed of hydrophobic SecY resides and a short helix (helix 2A) on the extracellular side of the membrane which forms a plug. The plug probably moves laterally to allow the channel to open. The ring and the pore may move independently.</text>
</comment>
<comment type="subunit">
    <text evidence="10">Component of the Sec protein translocase complex. Heterotrimer consisting of SecY, SecE and SecG subunits. The heterotrimers can form oligomers, although 1 heterotrimer is thought to be able to translocate proteins. Interacts with the ribosome. Interacts with SecDF, and other proteins may be involved. Interacts with SecA.</text>
</comment>
<dbReference type="PRINTS" id="PR00303">
    <property type="entry name" value="SECYTRNLCASE"/>
</dbReference>
<dbReference type="PROSITE" id="PS00756">
    <property type="entry name" value="SECY_2"/>
    <property type="match status" value="1"/>
</dbReference>
<feature type="transmembrane region" description="Helical" evidence="10">
    <location>
        <begin position="387"/>
        <end position="407"/>
    </location>
</feature>
<evidence type="ECO:0000256" key="6">
    <source>
        <dbReference type="ARBA" id="ARBA00022989"/>
    </source>
</evidence>
<dbReference type="InterPro" id="IPR030659">
    <property type="entry name" value="SecY_CS"/>
</dbReference>